<dbReference type="GO" id="GO:0003723">
    <property type="term" value="F:RNA binding"/>
    <property type="evidence" value="ECO:0007669"/>
    <property type="project" value="TreeGrafter"/>
</dbReference>
<proteinExistence type="inferred from homology"/>
<dbReference type="InterPro" id="IPR029063">
    <property type="entry name" value="SAM-dependent_MTases_sf"/>
</dbReference>
<dbReference type="InterPro" id="IPR045850">
    <property type="entry name" value="TRM2_met"/>
</dbReference>
<dbReference type="GO" id="GO:0008173">
    <property type="term" value="F:RNA methyltransferase activity"/>
    <property type="evidence" value="ECO:0007669"/>
    <property type="project" value="InterPro"/>
</dbReference>
<dbReference type="CDD" id="cd02440">
    <property type="entry name" value="AdoMet_MTases"/>
    <property type="match status" value="1"/>
</dbReference>
<accession>A0A7S3TS70</accession>
<dbReference type="GO" id="GO:0006396">
    <property type="term" value="P:RNA processing"/>
    <property type="evidence" value="ECO:0007669"/>
    <property type="project" value="InterPro"/>
</dbReference>
<comment type="caution">
    <text evidence="4">Lacks conserved residue(s) required for the propagation of feature annotation.</text>
</comment>
<feature type="binding site" evidence="4">
    <location>
        <position position="319"/>
    </location>
    <ligand>
        <name>S-adenosyl-L-methionine</name>
        <dbReference type="ChEBI" id="CHEBI:59789"/>
    </ligand>
</feature>
<dbReference type="PROSITE" id="PS51687">
    <property type="entry name" value="SAM_MT_RNA_M5U"/>
    <property type="match status" value="1"/>
</dbReference>
<keyword evidence="3 4" id="KW-0949">S-adenosyl-L-methionine</keyword>
<evidence type="ECO:0000256" key="5">
    <source>
        <dbReference type="SAM" id="MobiDB-lite"/>
    </source>
</evidence>
<organism evidence="6">
    <name type="scientific">Emiliania huxleyi</name>
    <name type="common">Coccolithophore</name>
    <name type="synonym">Pontosphaera huxleyi</name>
    <dbReference type="NCBI Taxonomy" id="2903"/>
    <lineage>
        <taxon>Eukaryota</taxon>
        <taxon>Haptista</taxon>
        <taxon>Haptophyta</taxon>
        <taxon>Prymnesiophyceae</taxon>
        <taxon>Isochrysidales</taxon>
        <taxon>Noelaerhabdaceae</taxon>
        <taxon>Emiliania</taxon>
    </lineage>
</organism>
<feature type="active site" description="Nucleophile" evidence="4">
    <location>
        <position position="449"/>
    </location>
</feature>
<dbReference type="EMBL" id="HBIR01055641">
    <property type="protein sequence ID" value="CAE0592575.1"/>
    <property type="molecule type" value="Transcribed_RNA"/>
</dbReference>
<keyword evidence="1 4" id="KW-0489">Methyltransferase</keyword>
<reference evidence="6" key="1">
    <citation type="submission" date="2021-01" db="EMBL/GenBank/DDBJ databases">
        <authorList>
            <person name="Corre E."/>
            <person name="Pelletier E."/>
            <person name="Niang G."/>
            <person name="Scheremetjew M."/>
            <person name="Finn R."/>
            <person name="Kale V."/>
            <person name="Holt S."/>
            <person name="Cochrane G."/>
            <person name="Meng A."/>
            <person name="Brown T."/>
            <person name="Cohen L."/>
        </authorList>
    </citation>
    <scope>NUCLEOTIDE SEQUENCE</scope>
    <source>
        <strain evidence="6">379</strain>
    </source>
</reference>
<dbReference type="Gene3D" id="2.40.50.1070">
    <property type="match status" value="1"/>
</dbReference>
<dbReference type="InterPro" id="IPR010280">
    <property type="entry name" value="U5_MeTrfase_fam"/>
</dbReference>
<dbReference type="Gene3D" id="3.40.50.150">
    <property type="entry name" value="Vaccinia Virus protein VP39"/>
    <property type="match status" value="1"/>
</dbReference>
<feature type="region of interest" description="Disordered" evidence="5">
    <location>
        <begin position="574"/>
        <end position="606"/>
    </location>
</feature>
<dbReference type="PANTHER" id="PTHR45904:SF2">
    <property type="entry name" value="TRNA (URACIL-5-)-METHYLTRANSFERASE HOMOLOG A"/>
    <property type="match status" value="1"/>
</dbReference>
<comment type="similarity">
    <text evidence="4">Belongs to the class I-like SAM-binding methyltransferase superfamily. RNA M5U methyltransferase family.</text>
</comment>
<dbReference type="AlphaFoldDB" id="A0A7S3TS70"/>
<evidence type="ECO:0000256" key="2">
    <source>
        <dbReference type="ARBA" id="ARBA00022679"/>
    </source>
</evidence>
<feature type="binding site" evidence="4">
    <location>
        <position position="369"/>
    </location>
    <ligand>
        <name>S-adenosyl-L-methionine</name>
        <dbReference type="ChEBI" id="CHEBI:59789"/>
    </ligand>
</feature>
<gene>
    <name evidence="6" type="ORF">EHUX00137_LOCUS43335</name>
</gene>
<feature type="region of interest" description="Disordered" evidence="5">
    <location>
        <begin position="28"/>
        <end position="57"/>
    </location>
</feature>
<protein>
    <recommendedName>
        <fullName evidence="7">tRNA (Uracil-5-)-methyltransferase</fullName>
    </recommendedName>
</protein>
<name>A0A7S3TS70_EMIHU</name>
<dbReference type="SUPFAM" id="SSF53335">
    <property type="entry name" value="S-adenosyl-L-methionine-dependent methyltransferases"/>
    <property type="match status" value="1"/>
</dbReference>
<dbReference type="Pfam" id="PF05958">
    <property type="entry name" value="tRNA_U5-meth_tr"/>
    <property type="match status" value="1"/>
</dbReference>
<feature type="compositionally biased region" description="Gly residues" evidence="5">
    <location>
        <begin position="43"/>
        <end position="52"/>
    </location>
</feature>
<feature type="compositionally biased region" description="Basic and acidic residues" evidence="5">
    <location>
        <begin position="28"/>
        <end position="40"/>
    </location>
</feature>
<dbReference type="GO" id="GO:0032259">
    <property type="term" value="P:methylation"/>
    <property type="evidence" value="ECO:0007669"/>
    <property type="project" value="UniProtKB-KW"/>
</dbReference>
<evidence type="ECO:0008006" key="7">
    <source>
        <dbReference type="Google" id="ProtNLM"/>
    </source>
</evidence>
<evidence type="ECO:0000256" key="1">
    <source>
        <dbReference type="ARBA" id="ARBA00022603"/>
    </source>
</evidence>
<evidence type="ECO:0000256" key="3">
    <source>
        <dbReference type="ARBA" id="ARBA00022691"/>
    </source>
</evidence>
<feature type="binding site" evidence="4">
    <location>
        <position position="421"/>
    </location>
    <ligand>
        <name>S-adenosyl-L-methionine</name>
        <dbReference type="ChEBI" id="CHEBI:59789"/>
    </ligand>
</feature>
<sequence length="606" mass="63918">MKEFVAARRRAAAAARQAKRIERRAAKLREREAAAARGEEGGDAGGEAGEAGGAAAARTAADAAAPLHRLEYAAQLEQKQHFVEKALRRLPREMQVAARSDTQRERWRMPWLSQERLNQRHGLPCPVAPVLPAAATHGYRNKCEFTIGRDEDGSVAVGFTLGTVRERKHVVGRADGVPTVSAEMLAAARRAQAVLAESPLPPYDKVSHEGFWRAMLARQSFAHADGPPELLLCVAVQAAGLPEEQVASELARLREAFVAPLDPPVRLSLAVRRGAPPGEYKHAGEPAEAEGVETVLGREYIEETLLGLSFRISPDAFFQVNTLGAESLLTLLRAQCSLGPDSVLLDVCCGTGTIGLAMARSVKRVMGIESNAQAVADAAANAARNGITNAEFICAKAEQATRQVLERLTPSELDSLVAIVDPPRAGLHPDVVKALRRCAPLRSLLFVACHAPAFVTNAVSFCRPTSPSFAGVPFELVQAWPIDLFPHTPHCELVTLLERSDLVAEREAAQEAAQAAKQAQAVQTQAAEAASTPTDAAEGGAVGAAAAEGALGAPEESALSRAISSAQAVVASAASVPAGEAEGAAHDHKQHAAQRPLLAEADGAKV</sequence>
<keyword evidence="2 4" id="KW-0808">Transferase</keyword>
<evidence type="ECO:0000313" key="6">
    <source>
        <dbReference type="EMBL" id="CAE0592575.1"/>
    </source>
</evidence>
<dbReference type="PANTHER" id="PTHR45904">
    <property type="entry name" value="TRNA (URACIL-5-)-METHYLTRANSFERASE"/>
    <property type="match status" value="1"/>
</dbReference>
<evidence type="ECO:0000256" key="4">
    <source>
        <dbReference type="PROSITE-ProRule" id="PRU01024"/>
    </source>
</evidence>